<feature type="non-terminal residue" evidence="1">
    <location>
        <position position="56"/>
    </location>
</feature>
<sequence>FSNCLNTHISEQTNDCVALGGERVTASVSSVTVGPSTQDNFERLIVIENDNRCGSI</sequence>
<keyword evidence="2" id="KW-1185">Reference proteome</keyword>
<dbReference type="Proteomes" id="UP001233999">
    <property type="component" value="Unassembled WGS sequence"/>
</dbReference>
<comment type="caution">
    <text evidence="1">The sequence shown here is derived from an EMBL/GenBank/DDBJ whole genome shotgun (WGS) entry which is preliminary data.</text>
</comment>
<reference evidence="1" key="2">
    <citation type="submission" date="2023-05" db="EMBL/GenBank/DDBJ databases">
        <authorList>
            <person name="Fouks B."/>
        </authorList>
    </citation>
    <scope>NUCLEOTIDE SEQUENCE</scope>
    <source>
        <strain evidence="1">Stay&amp;Tobe</strain>
        <tissue evidence="1">Testes</tissue>
    </source>
</reference>
<evidence type="ECO:0000313" key="2">
    <source>
        <dbReference type="Proteomes" id="UP001233999"/>
    </source>
</evidence>
<gene>
    <name evidence="1" type="ORF">L9F63_012282</name>
</gene>
<dbReference type="EMBL" id="JASPKZ010001974">
    <property type="protein sequence ID" value="KAJ9596678.1"/>
    <property type="molecule type" value="Genomic_DNA"/>
</dbReference>
<dbReference type="AlphaFoldDB" id="A0AAD8AF19"/>
<protein>
    <submittedName>
        <fullName evidence="1">Uncharacterized protein</fullName>
    </submittedName>
</protein>
<organism evidence="1 2">
    <name type="scientific">Diploptera punctata</name>
    <name type="common">Pacific beetle cockroach</name>
    <dbReference type="NCBI Taxonomy" id="6984"/>
    <lineage>
        <taxon>Eukaryota</taxon>
        <taxon>Metazoa</taxon>
        <taxon>Ecdysozoa</taxon>
        <taxon>Arthropoda</taxon>
        <taxon>Hexapoda</taxon>
        <taxon>Insecta</taxon>
        <taxon>Pterygota</taxon>
        <taxon>Neoptera</taxon>
        <taxon>Polyneoptera</taxon>
        <taxon>Dictyoptera</taxon>
        <taxon>Blattodea</taxon>
        <taxon>Blaberoidea</taxon>
        <taxon>Blaberidae</taxon>
        <taxon>Diplopterinae</taxon>
        <taxon>Diploptera</taxon>
    </lineage>
</organism>
<accession>A0AAD8AF19</accession>
<name>A0AAD8AF19_DIPPU</name>
<evidence type="ECO:0000313" key="1">
    <source>
        <dbReference type="EMBL" id="KAJ9596678.1"/>
    </source>
</evidence>
<reference evidence="1" key="1">
    <citation type="journal article" date="2023" name="IScience">
        <title>Live-bearing cockroach genome reveals convergent evolutionary mechanisms linked to viviparity in insects and beyond.</title>
        <authorList>
            <person name="Fouks B."/>
            <person name="Harrison M.C."/>
            <person name="Mikhailova A.A."/>
            <person name="Marchal E."/>
            <person name="English S."/>
            <person name="Carruthers M."/>
            <person name="Jennings E.C."/>
            <person name="Chiamaka E.L."/>
            <person name="Frigard R.A."/>
            <person name="Pippel M."/>
            <person name="Attardo G.M."/>
            <person name="Benoit J.B."/>
            <person name="Bornberg-Bauer E."/>
            <person name="Tobe S.S."/>
        </authorList>
    </citation>
    <scope>NUCLEOTIDE SEQUENCE</scope>
    <source>
        <strain evidence="1">Stay&amp;Tobe</strain>
    </source>
</reference>
<proteinExistence type="predicted"/>
<feature type="non-terminal residue" evidence="1">
    <location>
        <position position="1"/>
    </location>
</feature>